<keyword evidence="2" id="KW-1185">Reference proteome</keyword>
<accession>A0ABS6DA27</accession>
<name>A0ABS6DA27_9FIRM</name>
<evidence type="ECO:0000313" key="1">
    <source>
        <dbReference type="EMBL" id="MBU3878309.1"/>
    </source>
</evidence>
<dbReference type="RefSeq" id="WP_216244995.1">
    <property type="nucleotide sequence ID" value="NZ_JABACJ020000031.1"/>
</dbReference>
<comment type="caution">
    <text evidence="1">The sequence shown here is derived from an EMBL/GenBank/DDBJ whole genome shotgun (WGS) entry which is preliminary data.</text>
</comment>
<organism evidence="1 2">
    <name type="scientific">Faecalicatena faecalis</name>
    <dbReference type="NCBI Taxonomy" id="2726362"/>
    <lineage>
        <taxon>Bacteria</taxon>
        <taxon>Bacillati</taxon>
        <taxon>Bacillota</taxon>
        <taxon>Clostridia</taxon>
        <taxon>Lachnospirales</taxon>
        <taxon>Lachnospiraceae</taxon>
        <taxon>Faecalicatena</taxon>
    </lineage>
</organism>
<dbReference type="Proteomes" id="UP000723714">
    <property type="component" value="Unassembled WGS sequence"/>
</dbReference>
<proteinExistence type="predicted"/>
<sequence length="585" mass="67855">MVDTCLDRDNESNEILERIYNADSTIVQFLYATTAVGKSTLTDKIISLIDTNEIVPICIRTVPENNGNKYNEWEVFNQLFDEINAESKEINNSFINYETYISHDEIMNDYITKQYIEDCINKPKSILKHTIKMSIGKIGKLGPYEMIQYDSGLRGMHVKKNYLKNVFSTQRILLVIDNIQNIDNSSLKSILDVIYATRYKKHFLLFEYTITKNITEEQLIDLQNYIRRNDLKTERLELKQIPKEYIIDVVSHALNIIPSSYEYSNKILDFYDKHPNGNILQIIAHASNLNIGNECVAGEVDDEILKKLLLLSETSLLILGIIIHNNGKLKKSILEKIIPKDITESDIKQSFCELTNEGFLDKKVTDTVTIYHASIIDSWKNSSARKIINSNIIALQRYESYYMNLIKYKGIAVTEQEVAEIPWLALLEIYKVKYPQKIGTLISHLRNGILTNISPDTAWIFLDAFIVKTKTEVKAYKCSYYEILDLCYEFELYQEGYECLKIMEDFFSLISEPRLLFYKMLYLSALDCHEENIHIFETYCDKFSCGSQEKLNLLIIVQASYKSLNKTEECISIYNHMIIPGLRPT</sequence>
<evidence type="ECO:0008006" key="3">
    <source>
        <dbReference type="Google" id="ProtNLM"/>
    </source>
</evidence>
<dbReference type="EMBL" id="JABACJ020000031">
    <property type="protein sequence ID" value="MBU3878309.1"/>
    <property type="molecule type" value="Genomic_DNA"/>
</dbReference>
<protein>
    <recommendedName>
        <fullName evidence="3">AAA ATPase-like protein</fullName>
    </recommendedName>
</protein>
<reference evidence="1 2" key="1">
    <citation type="submission" date="2021-06" db="EMBL/GenBank/DDBJ databases">
        <title>Faecalicatena sp. nov. isolated from porcine feces.</title>
        <authorList>
            <person name="Oh B.S."/>
            <person name="Lee J.H."/>
        </authorList>
    </citation>
    <scope>NUCLEOTIDE SEQUENCE [LARGE SCALE GENOMIC DNA]</scope>
    <source>
        <strain evidence="1 2">AGMB00832</strain>
    </source>
</reference>
<evidence type="ECO:0000313" key="2">
    <source>
        <dbReference type="Proteomes" id="UP000723714"/>
    </source>
</evidence>
<gene>
    <name evidence="1" type="ORF">HGO97_021125</name>
</gene>